<organism evidence="1">
    <name type="scientific">Arundo donax</name>
    <name type="common">Giant reed</name>
    <name type="synonym">Donax arundinaceus</name>
    <dbReference type="NCBI Taxonomy" id="35708"/>
    <lineage>
        <taxon>Eukaryota</taxon>
        <taxon>Viridiplantae</taxon>
        <taxon>Streptophyta</taxon>
        <taxon>Embryophyta</taxon>
        <taxon>Tracheophyta</taxon>
        <taxon>Spermatophyta</taxon>
        <taxon>Magnoliopsida</taxon>
        <taxon>Liliopsida</taxon>
        <taxon>Poales</taxon>
        <taxon>Poaceae</taxon>
        <taxon>PACMAD clade</taxon>
        <taxon>Arundinoideae</taxon>
        <taxon>Arundineae</taxon>
        <taxon>Arundo</taxon>
    </lineage>
</organism>
<reference evidence="1" key="2">
    <citation type="journal article" date="2015" name="Data Brief">
        <title>Shoot transcriptome of the giant reed, Arundo donax.</title>
        <authorList>
            <person name="Barrero R.A."/>
            <person name="Guerrero F.D."/>
            <person name="Moolhuijzen P."/>
            <person name="Goolsby J.A."/>
            <person name="Tidwell J."/>
            <person name="Bellgard S.E."/>
            <person name="Bellgard M.I."/>
        </authorList>
    </citation>
    <scope>NUCLEOTIDE SEQUENCE</scope>
    <source>
        <tissue evidence="1">Shoot tissue taken approximately 20 cm above the soil surface</tissue>
    </source>
</reference>
<name>A0A0A8ZZP1_ARUDO</name>
<sequence>MVWLTAQWEFLIRSRNAGVGRVSSYTMNLSVALQSWGV</sequence>
<accession>A0A0A8ZZP1</accession>
<dbReference type="AlphaFoldDB" id="A0A0A8ZZP1"/>
<dbReference type="EMBL" id="GBRH01253021">
    <property type="protein sequence ID" value="JAD44874.1"/>
    <property type="molecule type" value="Transcribed_RNA"/>
</dbReference>
<protein>
    <submittedName>
        <fullName evidence="1">Uncharacterized protein</fullName>
    </submittedName>
</protein>
<reference evidence="1" key="1">
    <citation type="submission" date="2014-09" db="EMBL/GenBank/DDBJ databases">
        <authorList>
            <person name="Magalhaes I.L.F."/>
            <person name="Oliveira U."/>
            <person name="Santos F.R."/>
            <person name="Vidigal T.H.D.A."/>
            <person name="Brescovit A.D."/>
            <person name="Santos A.J."/>
        </authorList>
    </citation>
    <scope>NUCLEOTIDE SEQUENCE</scope>
    <source>
        <tissue evidence="1">Shoot tissue taken approximately 20 cm above the soil surface</tissue>
    </source>
</reference>
<evidence type="ECO:0000313" key="1">
    <source>
        <dbReference type="EMBL" id="JAD44874.1"/>
    </source>
</evidence>
<proteinExistence type="predicted"/>